<sequence>MPPIGKAARNEARKAIAATANALSITLLVTIWLQPVLSGRPVGLAGPLATLVFVALQGAAHYVLRKVED</sequence>
<protein>
    <submittedName>
        <fullName evidence="2">Uncharacterized protein</fullName>
    </submittedName>
</protein>
<keyword evidence="1" id="KW-0472">Membrane</keyword>
<organism evidence="2">
    <name type="scientific">Caulobacter sp. (strain K31)</name>
    <dbReference type="NCBI Taxonomy" id="366602"/>
    <lineage>
        <taxon>Bacteria</taxon>
        <taxon>Pseudomonadati</taxon>
        <taxon>Pseudomonadota</taxon>
        <taxon>Alphaproteobacteria</taxon>
        <taxon>Caulobacterales</taxon>
        <taxon>Caulobacteraceae</taxon>
        <taxon>Caulobacter</taxon>
    </lineage>
</organism>
<evidence type="ECO:0000313" key="2">
    <source>
        <dbReference type="EMBL" id="ABZ73416.1"/>
    </source>
</evidence>
<evidence type="ECO:0000256" key="1">
    <source>
        <dbReference type="SAM" id="Phobius"/>
    </source>
</evidence>
<keyword evidence="1" id="KW-0812">Transmembrane</keyword>
<dbReference type="OrthoDB" id="7193388at2"/>
<dbReference type="STRING" id="366602.Caul_4296"/>
<keyword evidence="1" id="KW-1133">Transmembrane helix</keyword>
<proteinExistence type="predicted"/>
<name>B0SZ87_CAUSK</name>
<feature type="transmembrane region" description="Helical" evidence="1">
    <location>
        <begin position="45"/>
        <end position="64"/>
    </location>
</feature>
<feature type="transmembrane region" description="Helical" evidence="1">
    <location>
        <begin position="12"/>
        <end position="33"/>
    </location>
</feature>
<dbReference type="EMBL" id="CP000927">
    <property type="protein sequence ID" value="ABZ73416.1"/>
    <property type="molecule type" value="Genomic_DNA"/>
</dbReference>
<dbReference type="HOGENOM" id="CLU_2768250_0_0_5"/>
<accession>B0SZ87</accession>
<gene>
    <name evidence="2" type="ordered locus">Caul_4296</name>
</gene>
<reference evidence="2" key="1">
    <citation type="submission" date="2008-01" db="EMBL/GenBank/DDBJ databases">
        <title>Complete sequence of chromosome of Caulobacter sp. K31.</title>
        <authorList>
            <consortium name="US DOE Joint Genome Institute"/>
            <person name="Copeland A."/>
            <person name="Lucas S."/>
            <person name="Lapidus A."/>
            <person name="Barry K."/>
            <person name="Glavina del Rio T."/>
            <person name="Dalin E."/>
            <person name="Tice H."/>
            <person name="Pitluck S."/>
            <person name="Bruce D."/>
            <person name="Goodwin L."/>
            <person name="Thompson L.S."/>
            <person name="Brettin T."/>
            <person name="Detter J.C."/>
            <person name="Han C."/>
            <person name="Schmutz J."/>
            <person name="Larimer F."/>
            <person name="Land M."/>
            <person name="Hauser L."/>
            <person name="Kyrpides N."/>
            <person name="Kim E."/>
            <person name="Stephens C."/>
            <person name="Richardson P."/>
        </authorList>
    </citation>
    <scope>NUCLEOTIDE SEQUENCE [LARGE SCALE GENOMIC DNA]</scope>
    <source>
        <strain evidence="2">K31</strain>
    </source>
</reference>
<dbReference type="KEGG" id="cak:Caul_4296"/>
<dbReference type="AlphaFoldDB" id="B0SZ87"/>